<dbReference type="PANTHER" id="PTHR34814">
    <property type="entry name" value="NITROSOGUANIDINE RESISTANCE PROTEIN SNG1"/>
    <property type="match status" value="1"/>
</dbReference>
<evidence type="ECO:0000313" key="5">
    <source>
        <dbReference type="Proteomes" id="UP000054248"/>
    </source>
</evidence>
<evidence type="ECO:0000259" key="3">
    <source>
        <dbReference type="Pfam" id="PF12051"/>
    </source>
</evidence>
<keyword evidence="2" id="KW-0812">Transmembrane</keyword>
<dbReference type="InterPro" id="IPR022703">
    <property type="entry name" value="DUF3533"/>
</dbReference>
<keyword evidence="2" id="KW-0472">Membrane</keyword>
<dbReference type="InterPro" id="IPR053001">
    <property type="entry name" value="MNNG_permease-like"/>
</dbReference>
<dbReference type="STRING" id="1051891.A0A0C3PWB8"/>
<dbReference type="Proteomes" id="UP000054248">
    <property type="component" value="Unassembled WGS sequence"/>
</dbReference>
<feature type="transmembrane region" description="Helical" evidence="2">
    <location>
        <begin position="354"/>
        <end position="377"/>
    </location>
</feature>
<feature type="domain" description="DUF3533" evidence="3">
    <location>
        <begin position="74"/>
        <end position="458"/>
    </location>
</feature>
<feature type="region of interest" description="Disordered" evidence="1">
    <location>
        <begin position="19"/>
        <end position="48"/>
    </location>
</feature>
<keyword evidence="2" id="KW-1133">Transmembrane helix</keyword>
<dbReference type="HOGENOM" id="CLU_020178_2_0_1"/>
<gene>
    <name evidence="4" type="ORF">M407DRAFT_148627</name>
</gene>
<keyword evidence="5" id="KW-1185">Reference proteome</keyword>
<feature type="transmembrane region" description="Helical" evidence="2">
    <location>
        <begin position="446"/>
        <end position="467"/>
    </location>
</feature>
<feature type="compositionally biased region" description="Basic and acidic residues" evidence="1">
    <location>
        <begin position="22"/>
        <end position="38"/>
    </location>
</feature>
<reference evidence="5" key="2">
    <citation type="submission" date="2015-01" db="EMBL/GenBank/DDBJ databases">
        <title>Evolutionary Origins and Diversification of the Mycorrhizal Mutualists.</title>
        <authorList>
            <consortium name="DOE Joint Genome Institute"/>
            <consortium name="Mycorrhizal Genomics Consortium"/>
            <person name="Kohler A."/>
            <person name="Kuo A."/>
            <person name="Nagy L.G."/>
            <person name="Floudas D."/>
            <person name="Copeland A."/>
            <person name="Barry K.W."/>
            <person name="Cichocki N."/>
            <person name="Veneault-Fourrey C."/>
            <person name="LaButti K."/>
            <person name="Lindquist E.A."/>
            <person name="Lipzen A."/>
            <person name="Lundell T."/>
            <person name="Morin E."/>
            <person name="Murat C."/>
            <person name="Riley R."/>
            <person name="Ohm R."/>
            <person name="Sun H."/>
            <person name="Tunlid A."/>
            <person name="Henrissat B."/>
            <person name="Grigoriev I.V."/>
            <person name="Hibbett D.S."/>
            <person name="Martin F."/>
        </authorList>
    </citation>
    <scope>NUCLEOTIDE SEQUENCE [LARGE SCALE GENOMIC DNA]</scope>
    <source>
        <strain evidence="5">MUT 4182</strain>
    </source>
</reference>
<feature type="transmembrane region" description="Helical" evidence="2">
    <location>
        <begin position="389"/>
        <end position="411"/>
    </location>
</feature>
<proteinExistence type="predicted"/>
<dbReference type="EMBL" id="KN823229">
    <property type="protein sequence ID" value="KIO19295.1"/>
    <property type="molecule type" value="Genomic_DNA"/>
</dbReference>
<dbReference type="AlphaFoldDB" id="A0A0C3PWB8"/>
<dbReference type="PANTHER" id="PTHR34814:SF1">
    <property type="entry name" value="NITROSOGUANIDINE RESISTANCE PROTEIN SNG1"/>
    <property type="match status" value="1"/>
</dbReference>
<dbReference type="GO" id="GO:0016020">
    <property type="term" value="C:membrane"/>
    <property type="evidence" value="ECO:0007669"/>
    <property type="project" value="TreeGrafter"/>
</dbReference>
<accession>A0A0C3PWB8</accession>
<dbReference type="OrthoDB" id="2140105at2759"/>
<organism evidence="4 5">
    <name type="scientific">Tulasnella calospora MUT 4182</name>
    <dbReference type="NCBI Taxonomy" id="1051891"/>
    <lineage>
        <taxon>Eukaryota</taxon>
        <taxon>Fungi</taxon>
        <taxon>Dikarya</taxon>
        <taxon>Basidiomycota</taxon>
        <taxon>Agaricomycotina</taxon>
        <taxon>Agaricomycetes</taxon>
        <taxon>Cantharellales</taxon>
        <taxon>Tulasnellaceae</taxon>
        <taxon>Tulasnella</taxon>
    </lineage>
</organism>
<protein>
    <recommendedName>
        <fullName evidence="3">DUF3533 domain-containing protein</fullName>
    </recommendedName>
</protein>
<evidence type="ECO:0000313" key="4">
    <source>
        <dbReference type="EMBL" id="KIO19295.1"/>
    </source>
</evidence>
<feature type="transmembrane region" description="Helical" evidence="2">
    <location>
        <begin position="284"/>
        <end position="304"/>
    </location>
</feature>
<dbReference type="Pfam" id="PF12051">
    <property type="entry name" value="DUF3533"/>
    <property type="match status" value="1"/>
</dbReference>
<evidence type="ECO:0000256" key="2">
    <source>
        <dbReference type="SAM" id="Phobius"/>
    </source>
</evidence>
<sequence length="486" mass="54038">MDSSRNSITRTVVDDHADEDSYIEKEQTRGELGHRMAEDEAQAPTGPRKFQHGFWDSEVAHLRKIYFKILGMTVVLLVVAMWLFFSIYWGSLGETAQHVPNLKGYVINRDGSAGEGLLGQAIVAAFEANSRGEGVPEKQHLTWTVVDSSYLPSNEDVAYAVVEEEVWAAVVVNFDATSLLTSARSSGNSSYDPRDAVTFYYNQGRNEIAANSFIVPYTTALLQSTLSAFNARTNSQYFAALANSADGAKQEAIVAITQAPQTVSQPFAYEAVNLRPYTKTASQAVLLVGQIYIIILSFVITMTHDFARGITSPFLRFNSYARMRLLVPLVIYIPLSFSYAMVNLPFKITFDAKYTYAGGFFLFWVFVYMGMAALGLATEAMITLLTPRFIAYFLIALIISNVSVASVPIVLQPSFYQYGYGFPVFNLAQAVRTIIFNTKNHLGLNAGVLLAWVALSMITVPLFTWLMRRKDEQAEKQKNAQQKVVV</sequence>
<feature type="transmembrane region" description="Helical" evidence="2">
    <location>
        <begin position="65"/>
        <end position="89"/>
    </location>
</feature>
<feature type="transmembrane region" description="Helical" evidence="2">
    <location>
        <begin position="325"/>
        <end position="342"/>
    </location>
</feature>
<reference evidence="4 5" key="1">
    <citation type="submission" date="2014-04" db="EMBL/GenBank/DDBJ databases">
        <authorList>
            <consortium name="DOE Joint Genome Institute"/>
            <person name="Kuo A."/>
            <person name="Girlanda M."/>
            <person name="Perotto S."/>
            <person name="Kohler A."/>
            <person name="Nagy L.G."/>
            <person name="Floudas D."/>
            <person name="Copeland A."/>
            <person name="Barry K.W."/>
            <person name="Cichocki N."/>
            <person name="Veneault-Fourrey C."/>
            <person name="LaButti K."/>
            <person name="Lindquist E.A."/>
            <person name="Lipzen A."/>
            <person name="Lundell T."/>
            <person name="Morin E."/>
            <person name="Murat C."/>
            <person name="Sun H."/>
            <person name="Tunlid A."/>
            <person name="Henrissat B."/>
            <person name="Grigoriev I.V."/>
            <person name="Hibbett D.S."/>
            <person name="Martin F."/>
            <person name="Nordberg H.P."/>
            <person name="Cantor M.N."/>
            <person name="Hua S.X."/>
        </authorList>
    </citation>
    <scope>NUCLEOTIDE SEQUENCE [LARGE SCALE GENOMIC DNA]</scope>
    <source>
        <strain evidence="4 5">MUT 4182</strain>
    </source>
</reference>
<evidence type="ECO:0000256" key="1">
    <source>
        <dbReference type="SAM" id="MobiDB-lite"/>
    </source>
</evidence>
<name>A0A0C3PWB8_9AGAM</name>